<dbReference type="EMBL" id="JADIKM010000003">
    <property type="protein sequence ID" value="MFK2904994.1"/>
    <property type="molecule type" value="Genomic_DNA"/>
</dbReference>
<keyword evidence="3" id="KW-1185">Reference proteome</keyword>
<feature type="transmembrane region" description="Helical" evidence="1">
    <location>
        <begin position="63"/>
        <end position="80"/>
    </location>
</feature>
<organism evidence="2 3">
    <name type="scientific">Dyella ginsengisoli</name>
    <dbReference type="NCBI Taxonomy" id="363848"/>
    <lineage>
        <taxon>Bacteria</taxon>
        <taxon>Pseudomonadati</taxon>
        <taxon>Pseudomonadota</taxon>
        <taxon>Gammaproteobacteria</taxon>
        <taxon>Lysobacterales</taxon>
        <taxon>Rhodanobacteraceae</taxon>
        <taxon>Dyella</taxon>
    </lineage>
</organism>
<keyword evidence="1" id="KW-0472">Membrane</keyword>
<evidence type="ECO:0000313" key="2">
    <source>
        <dbReference type="EMBL" id="MFK2904994.1"/>
    </source>
</evidence>
<feature type="transmembrane region" description="Helical" evidence="1">
    <location>
        <begin position="7"/>
        <end position="25"/>
    </location>
</feature>
<reference evidence="2 3" key="1">
    <citation type="submission" date="2020-10" db="EMBL/GenBank/DDBJ databases">
        <title>Phylogeny of dyella-like bacteria.</title>
        <authorList>
            <person name="Fu J."/>
        </authorList>
    </citation>
    <scope>NUCLEOTIDE SEQUENCE [LARGE SCALE GENOMIC DNA]</scope>
    <source>
        <strain evidence="2 3">Gsoil3046</strain>
    </source>
</reference>
<proteinExistence type="predicted"/>
<evidence type="ECO:0008006" key="4">
    <source>
        <dbReference type="Google" id="ProtNLM"/>
    </source>
</evidence>
<comment type="caution">
    <text evidence="2">The sequence shown here is derived from an EMBL/GenBank/DDBJ whole genome shotgun (WGS) entry which is preliminary data.</text>
</comment>
<protein>
    <recommendedName>
        <fullName evidence="4">Phage holin</fullName>
    </recommendedName>
</protein>
<sequence length="134" mass="14034">MITTPPSAGWLYACMCSWTAALATWTAPFDFVGVPVPVAFMAFAGACAGLILQPPKVSRRAMYAWALSLTFFATVLTVALGEVPHMGWSKNAAPAIAGLLAVFSQALLPAISDRLRREVKDRGAPGNATGGDPP</sequence>
<accession>A0ABW8JVD1</accession>
<feature type="transmembrane region" description="Helical" evidence="1">
    <location>
        <begin position="92"/>
        <end position="112"/>
    </location>
</feature>
<dbReference type="Proteomes" id="UP001620460">
    <property type="component" value="Unassembled WGS sequence"/>
</dbReference>
<keyword evidence="1" id="KW-0812">Transmembrane</keyword>
<keyword evidence="1" id="KW-1133">Transmembrane helix</keyword>
<feature type="transmembrane region" description="Helical" evidence="1">
    <location>
        <begin position="31"/>
        <end position="51"/>
    </location>
</feature>
<name>A0ABW8JVD1_9GAMM</name>
<evidence type="ECO:0000313" key="3">
    <source>
        <dbReference type="Proteomes" id="UP001620460"/>
    </source>
</evidence>
<gene>
    <name evidence="2" type="ORF">ISP17_13615</name>
</gene>
<dbReference type="RefSeq" id="WP_404634017.1">
    <property type="nucleotide sequence ID" value="NZ_JADIKM010000003.1"/>
</dbReference>
<evidence type="ECO:0000256" key="1">
    <source>
        <dbReference type="SAM" id="Phobius"/>
    </source>
</evidence>